<sequence length="725" mass="77704">MRTPDESGDGDARLTEREIPVALADFAKVKIRLVLAVSAFVLAAAAQWGGGDLYERLDATLVDRLAELKGMPTEGVSAGDALSGASDPIVYIDANFYYDRSHHARIIDNLAAVKIRSQIVDFVFEEHLGDENDRRMTAAVRAARRVYLGMVFGSLEPPVNGVWGSARGDAADPEDWAASVVSSSDDVFVGRHPRMTASHLAKAAAGIGFLNLPADADGILRGLPLFVRHRGAFYPSLSLLAACDYLGVLPADIEVDPEKQIILKGAKTAPGAPGRDIVIPVDRRGRMLVNFNDIPTRTAHYSYREIFRAAEDPGVRARLERDLAGKIAVIAENVAAEVKVRPAGGQKRLTTGAVHAAVIRNILSETFLRTLSPGVGIGAAAVLAIGIFGLSLICSSTGLILGTLVLSGLYLGTGAIAFTMFLTLPPFSAPLFTAGLTCVFILAAIAAERAMHFARTEQARHRAEHELDIGRRIQAGFFPTILPEVGGWEIAAHFHAARHVSGDFYDAFCFEDPRYMGVVIADVCDKGVGAALYMAIFRSLVRILSRASGVDCGAARGPENFDPSRVLAKTIRSVNEYIAVTHEKDAMFATLFFGILDTETGELFYINGGHEPPLIVSGLGIKARLAPTGAAVGAFREASFTVLRVRIGPGETLLAYTDGVTEACNPAGRLFTRERLVRRAGAFCAAPRHLIDEIRMEIESFTSADGLRDDVTLLALGRQPSASAD</sequence>
<name>S7TGI1_DESML</name>
<keyword evidence="6" id="KW-1185">Reference proteome</keyword>
<keyword evidence="2" id="KW-0472">Membrane</keyword>
<dbReference type="EMBL" id="ATHJ01000105">
    <property type="protein sequence ID" value="EPR35876.1"/>
    <property type="molecule type" value="Genomic_DNA"/>
</dbReference>
<dbReference type="Gene3D" id="3.60.40.10">
    <property type="entry name" value="PPM-type phosphatase domain"/>
    <property type="match status" value="1"/>
</dbReference>
<feature type="transmembrane region" description="Helical" evidence="2">
    <location>
        <begin position="399"/>
        <end position="421"/>
    </location>
</feature>
<accession>S7TGI1</accession>
<reference evidence="5 6" key="1">
    <citation type="journal article" date="2013" name="Genome Announc.">
        <title>Draft genome sequences for three mercury-methylating, sulfate-reducing bacteria.</title>
        <authorList>
            <person name="Brown S.D."/>
            <person name="Hurt R.A.Jr."/>
            <person name="Gilmour C.C."/>
            <person name="Elias D.A."/>
        </authorList>
    </citation>
    <scope>NUCLEOTIDE SEQUENCE [LARGE SCALE GENOMIC DNA]</scope>
    <source>
        <strain evidence="5 6">DSM 2059</strain>
    </source>
</reference>
<evidence type="ECO:0000313" key="6">
    <source>
        <dbReference type="Proteomes" id="UP000014977"/>
    </source>
</evidence>
<proteinExistence type="predicted"/>
<evidence type="ECO:0000259" key="3">
    <source>
        <dbReference type="SMART" id="SM00331"/>
    </source>
</evidence>
<protein>
    <submittedName>
        <fullName evidence="5">Serine phosphatase</fullName>
    </submittedName>
</protein>
<dbReference type="eggNOG" id="COG4252">
    <property type="taxonomic scope" value="Bacteria"/>
</dbReference>
<feature type="domain" description="PPM-type phosphatase" evidence="3">
    <location>
        <begin position="485"/>
        <end position="718"/>
    </location>
</feature>
<evidence type="ECO:0000259" key="4">
    <source>
        <dbReference type="SMART" id="SM01080"/>
    </source>
</evidence>
<dbReference type="STRING" id="897.B2D07_15555"/>
<dbReference type="SMART" id="SM01080">
    <property type="entry name" value="CHASE2"/>
    <property type="match status" value="1"/>
</dbReference>
<dbReference type="InterPro" id="IPR007890">
    <property type="entry name" value="CHASE2"/>
</dbReference>
<dbReference type="SUPFAM" id="SSF81606">
    <property type="entry name" value="PP2C-like"/>
    <property type="match status" value="1"/>
</dbReference>
<feature type="transmembrane region" description="Helical" evidence="2">
    <location>
        <begin position="371"/>
        <end position="392"/>
    </location>
</feature>
<dbReference type="InterPro" id="IPR052016">
    <property type="entry name" value="Bact_Sigma-Reg"/>
</dbReference>
<dbReference type="Pfam" id="PF05226">
    <property type="entry name" value="CHASE2"/>
    <property type="match status" value="1"/>
</dbReference>
<dbReference type="Pfam" id="PF07228">
    <property type="entry name" value="SpoIIE"/>
    <property type="match status" value="1"/>
</dbReference>
<feature type="domain" description="CHASE2" evidence="4">
    <location>
        <begin position="54"/>
        <end position="391"/>
    </location>
</feature>
<keyword evidence="1" id="KW-0378">Hydrolase</keyword>
<dbReference type="AlphaFoldDB" id="S7TGI1"/>
<dbReference type="InterPro" id="IPR036457">
    <property type="entry name" value="PPM-type-like_dom_sf"/>
</dbReference>
<evidence type="ECO:0000256" key="2">
    <source>
        <dbReference type="SAM" id="Phobius"/>
    </source>
</evidence>
<dbReference type="PATRIC" id="fig|1121405.3.peg.3288"/>
<dbReference type="SMART" id="SM00331">
    <property type="entry name" value="PP2C_SIG"/>
    <property type="match status" value="1"/>
</dbReference>
<dbReference type="InterPro" id="IPR001932">
    <property type="entry name" value="PPM-type_phosphatase-like_dom"/>
</dbReference>
<dbReference type="GO" id="GO:0016791">
    <property type="term" value="F:phosphatase activity"/>
    <property type="evidence" value="ECO:0007669"/>
    <property type="project" value="TreeGrafter"/>
</dbReference>
<evidence type="ECO:0000313" key="5">
    <source>
        <dbReference type="EMBL" id="EPR35876.1"/>
    </source>
</evidence>
<dbReference type="Proteomes" id="UP000014977">
    <property type="component" value="Unassembled WGS sequence"/>
</dbReference>
<dbReference type="eggNOG" id="COG2208">
    <property type="taxonomic scope" value="Bacteria"/>
</dbReference>
<comment type="caution">
    <text evidence="5">The sequence shown here is derived from an EMBL/GenBank/DDBJ whole genome shotgun (WGS) entry which is preliminary data.</text>
</comment>
<feature type="transmembrane region" description="Helical" evidence="2">
    <location>
        <begin position="427"/>
        <end position="447"/>
    </location>
</feature>
<gene>
    <name evidence="5" type="ORF">dsmv_0581</name>
</gene>
<keyword evidence="2" id="KW-0812">Transmembrane</keyword>
<dbReference type="PANTHER" id="PTHR43156">
    <property type="entry name" value="STAGE II SPORULATION PROTEIN E-RELATED"/>
    <property type="match status" value="1"/>
</dbReference>
<organism evidence="5 6">
    <name type="scientific">Desulfococcus multivorans DSM 2059</name>
    <dbReference type="NCBI Taxonomy" id="1121405"/>
    <lineage>
        <taxon>Bacteria</taxon>
        <taxon>Pseudomonadati</taxon>
        <taxon>Thermodesulfobacteriota</taxon>
        <taxon>Desulfobacteria</taxon>
        <taxon>Desulfobacterales</taxon>
        <taxon>Desulfococcaceae</taxon>
        <taxon>Desulfococcus</taxon>
    </lineage>
</organism>
<keyword evidence="2" id="KW-1133">Transmembrane helix</keyword>
<evidence type="ECO:0000256" key="1">
    <source>
        <dbReference type="ARBA" id="ARBA00022801"/>
    </source>
</evidence>
<dbReference type="PANTHER" id="PTHR43156:SF2">
    <property type="entry name" value="STAGE II SPORULATION PROTEIN E"/>
    <property type="match status" value="1"/>
</dbReference>